<dbReference type="PANTHER" id="PTHR31589">
    <property type="entry name" value="PROTEIN, PUTATIVE (DUF239)-RELATED-RELATED"/>
    <property type="match status" value="1"/>
</dbReference>
<reference evidence="2" key="1">
    <citation type="submission" date="2017-07" db="EMBL/GenBank/DDBJ databases">
        <title>Taro Niue Genome Assembly and Annotation.</title>
        <authorList>
            <person name="Atibalentja N."/>
            <person name="Keating K."/>
            <person name="Fields C.J."/>
        </authorList>
    </citation>
    <scope>NUCLEOTIDE SEQUENCE</scope>
    <source>
        <strain evidence="2">Niue_2</strain>
        <tissue evidence="2">Leaf</tissue>
    </source>
</reference>
<dbReference type="Proteomes" id="UP000652761">
    <property type="component" value="Unassembled WGS sequence"/>
</dbReference>
<dbReference type="PROSITE" id="PS52045">
    <property type="entry name" value="NEPROSIN_PEP_CD"/>
    <property type="match status" value="1"/>
</dbReference>
<evidence type="ECO:0000259" key="1">
    <source>
        <dbReference type="PROSITE" id="PS52045"/>
    </source>
</evidence>
<dbReference type="AlphaFoldDB" id="A0A843V2Q0"/>
<name>A0A843V2Q0_COLES</name>
<keyword evidence="3" id="KW-1185">Reference proteome</keyword>
<accession>A0A843V2Q0</accession>
<protein>
    <recommendedName>
        <fullName evidence="1">Neprosin PEP catalytic domain-containing protein</fullName>
    </recommendedName>
</protein>
<dbReference type="PANTHER" id="PTHR31589:SF221">
    <property type="entry name" value="LIGASE, PUTATIVE (DUF239)-RELATED"/>
    <property type="match status" value="1"/>
</dbReference>
<dbReference type="InterPro" id="IPR004314">
    <property type="entry name" value="Neprosin"/>
</dbReference>
<feature type="domain" description="Neprosin PEP catalytic" evidence="1">
    <location>
        <begin position="13"/>
        <end position="292"/>
    </location>
</feature>
<dbReference type="InterPro" id="IPR053168">
    <property type="entry name" value="Glutamic_endopeptidase"/>
</dbReference>
<organism evidence="2 3">
    <name type="scientific">Colocasia esculenta</name>
    <name type="common">Wild taro</name>
    <name type="synonym">Arum esculentum</name>
    <dbReference type="NCBI Taxonomy" id="4460"/>
    <lineage>
        <taxon>Eukaryota</taxon>
        <taxon>Viridiplantae</taxon>
        <taxon>Streptophyta</taxon>
        <taxon>Embryophyta</taxon>
        <taxon>Tracheophyta</taxon>
        <taxon>Spermatophyta</taxon>
        <taxon>Magnoliopsida</taxon>
        <taxon>Liliopsida</taxon>
        <taxon>Araceae</taxon>
        <taxon>Aroideae</taxon>
        <taxon>Colocasieae</taxon>
        <taxon>Colocasia</taxon>
    </lineage>
</organism>
<proteinExistence type="predicted"/>
<comment type="caution">
    <text evidence="2">The sequence shown here is derived from an EMBL/GenBank/DDBJ whole genome shotgun (WGS) entry which is preliminary data.</text>
</comment>
<dbReference type="OrthoDB" id="1858978at2759"/>
<evidence type="ECO:0000313" key="3">
    <source>
        <dbReference type="Proteomes" id="UP000652761"/>
    </source>
</evidence>
<dbReference type="Pfam" id="PF03080">
    <property type="entry name" value="Neprosin"/>
    <property type="match status" value="1"/>
</dbReference>
<sequence>MLVMGEMTCIAEALVLWGEVQYAAVELRGEKYIGARASMNVWNPRGQAADEPITSQIWLTSNDTMISLQAGWLGPCPFTQRVAWRGTAPVKKNSTLNAPEAAPLHSMRCGEARGLHVDGYKTNCYNLNCPGFVQTNHHKILDSILDPVSVYGGAQYEVDVQIFKDRVSKHWWVALEGDPLGYWPKELVAHMEPGSDVLAFGGEVYNSVAGGVISMPTQMGSGHVASEGFRKASFFKNVQTVDTNNFYRRPKDGEVQTLVSCSCYELQVSRDEYGPWGYNFYYGGPAPSASCNCKPS</sequence>
<gene>
    <name evidence="2" type="ORF">Taro_019608</name>
</gene>
<dbReference type="EMBL" id="NMUH01000951">
    <property type="protein sequence ID" value="MQL87073.1"/>
    <property type="molecule type" value="Genomic_DNA"/>
</dbReference>
<evidence type="ECO:0000313" key="2">
    <source>
        <dbReference type="EMBL" id="MQL87073.1"/>
    </source>
</evidence>